<feature type="compositionally biased region" description="Basic and acidic residues" evidence="3">
    <location>
        <begin position="223"/>
        <end position="235"/>
    </location>
</feature>
<dbReference type="Gene3D" id="3.40.50.300">
    <property type="entry name" value="P-loop containing nucleotide triphosphate hydrolases"/>
    <property type="match status" value="1"/>
</dbReference>
<organism evidence="4 5">
    <name type="scientific">Porites lobata</name>
    <dbReference type="NCBI Taxonomy" id="104759"/>
    <lineage>
        <taxon>Eukaryota</taxon>
        <taxon>Metazoa</taxon>
        <taxon>Cnidaria</taxon>
        <taxon>Anthozoa</taxon>
        <taxon>Hexacorallia</taxon>
        <taxon>Scleractinia</taxon>
        <taxon>Fungiina</taxon>
        <taxon>Poritidae</taxon>
        <taxon>Porites</taxon>
    </lineage>
</organism>
<proteinExistence type="inferred from homology"/>
<evidence type="ECO:0000256" key="2">
    <source>
        <dbReference type="ARBA" id="ARBA00022741"/>
    </source>
</evidence>
<dbReference type="InterPro" id="IPR005225">
    <property type="entry name" value="Small_GTP-bd"/>
</dbReference>
<dbReference type="PANTHER" id="PTHR47978">
    <property type="match status" value="1"/>
</dbReference>
<dbReference type="EMBL" id="CALNXK010000003">
    <property type="protein sequence ID" value="CAH3034652.1"/>
    <property type="molecule type" value="Genomic_DNA"/>
</dbReference>
<comment type="caution">
    <text evidence="4">The sequence shown here is derived from an EMBL/GenBank/DDBJ whole genome shotgun (WGS) entry which is preliminary data.</text>
</comment>
<keyword evidence="5" id="KW-1185">Reference proteome</keyword>
<dbReference type="SMART" id="SM00174">
    <property type="entry name" value="RHO"/>
    <property type="match status" value="1"/>
</dbReference>
<evidence type="ECO:0000313" key="5">
    <source>
        <dbReference type="Proteomes" id="UP001159405"/>
    </source>
</evidence>
<evidence type="ECO:0000313" key="4">
    <source>
        <dbReference type="EMBL" id="CAH3034652.1"/>
    </source>
</evidence>
<dbReference type="InterPro" id="IPR027417">
    <property type="entry name" value="P-loop_NTPase"/>
</dbReference>
<evidence type="ECO:0008006" key="6">
    <source>
        <dbReference type="Google" id="ProtNLM"/>
    </source>
</evidence>
<dbReference type="PRINTS" id="PR00449">
    <property type="entry name" value="RASTRNSFRMNG"/>
</dbReference>
<dbReference type="SMART" id="SM00176">
    <property type="entry name" value="RAN"/>
    <property type="match status" value="1"/>
</dbReference>
<gene>
    <name evidence="4" type="ORF">PLOB_00025136</name>
</gene>
<dbReference type="Pfam" id="PF00071">
    <property type="entry name" value="Ras"/>
    <property type="match status" value="1"/>
</dbReference>
<sequence>MTGIAKFGMKMAASEVVVNHENETSDRNSNDSSVKVICLGDSAVGKSKLVERFLMDGYKPQQLSTYALTLFQYKTSVDGIDVRVDFWDTAGQERFSSMHPSYYHQAHSCLLVFDTTRKVTYKNLPKWYNELRSYREKIPCVVIANKIDVDYSVTQRSFNFPKKHNLPLYFVSASDGTNVVKAFREAIKLAVKYKEDSTDFMDEVFRELESFDDMNLNQDDYDSSDKKSSGDEEKT</sequence>
<dbReference type="PROSITE" id="PS51419">
    <property type="entry name" value="RAB"/>
    <property type="match status" value="1"/>
</dbReference>
<dbReference type="Proteomes" id="UP001159405">
    <property type="component" value="Unassembled WGS sequence"/>
</dbReference>
<dbReference type="PROSITE" id="PS51421">
    <property type="entry name" value="RAS"/>
    <property type="match status" value="1"/>
</dbReference>
<accession>A0ABN8MXY7</accession>
<dbReference type="SUPFAM" id="SSF52540">
    <property type="entry name" value="P-loop containing nucleoside triphosphate hydrolases"/>
    <property type="match status" value="1"/>
</dbReference>
<evidence type="ECO:0000256" key="3">
    <source>
        <dbReference type="SAM" id="MobiDB-lite"/>
    </source>
</evidence>
<protein>
    <recommendedName>
        <fullName evidence="6">Rab-like protein 2A</fullName>
    </recommendedName>
</protein>
<evidence type="ECO:0000256" key="1">
    <source>
        <dbReference type="ARBA" id="ARBA00006270"/>
    </source>
</evidence>
<dbReference type="NCBIfam" id="TIGR00231">
    <property type="entry name" value="small_GTP"/>
    <property type="match status" value="1"/>
</dbReference>
<dbReference type="SMART" id="SM00175">
    <property type="entry name" value="RAB"/>
    <property type="match status" value="1"/>
</dbReference>
<reference evidence="4 5" key="1">
    <citation type="submission" date="2022-05" db="EMBL/GenBank/DDBJ databases">
        <authorList>
            <consortium name="Genoscope - CEA"/>
            <person name="William W."/>
        </authorList>
    </citation>
    <scope>NUCLEOTIDE SEQUENCE [LARGE SCALE GENOMIC DNA]</scope>
</reference>
<feature type="region of interest" description="Disordered" evidence="3">
    <location>
        <begin position="215"/>
        <end position="235"/>
    </location>
</feature>
<name>A0ABN8MXY7_9CNID</name>
<dbReference type="InterPro" id="IPR001806">
    <property type="entry name" value="Small_GTPase"/>
</dbReference>
<keyword evidence="2" id="KW-0547">Nucleotide-binding</keyword>
<comment type="similarity">
    <text evidence="1">Belongs to the small GTPase superfamily. Rab family.</text>
</comment>
<dbReference type="SMART" id="SM00173">
    <property type="entry name" value="RAS"/>
    <property type="match status" value="1"/>
</dbReference>